<feature type="compositionally biased region" description="Polar residues" evidence="1">
    <location>
        <begin position="95"/>
        <end position="119"/>
    </location>
</feature>
<dbReference type="EMBL" id="JBANRG010000052">
    <property type="protein sequence ID" value="KAK7444017.1"/>
    <property type="molecule type" value="Genomic_DNA"/>
</dbReference>
<evidence type="ECO:0000313" key="3">
    <source>
        <dbReference type="Proteomes" id="UP001498398"/>
    </source>
</evidence>
<comment type="caution">
    <text evidence="2">The sequence shown here is derived from an EMBL/GenBank/DDBJ whole genome shotgun (WGS) entry which is preliminary data.</text>
</comment>
<protein>
    <submittedName>
        <fullName evidence="2">Uncharacterized protein</fullName>
    </submittedName>
</protein>
<dbReference type="Proteomes" id="UP001498398">
    <property type="component" value="Unassembled WGS sequence"/>
</dbReference>
<organism evidence="2 3">
    <name type="scientific">Marasmiellus scandens</name>
    <dbReference type="NCBI Taxonomy" id="2682957"/>
    <lineage>
        <taxon>Eukaryota</taxon>
        <taxon>Fungi</taxon>
        <taxon>Dikarya</taxon>
        <taxon>Basidiomycota</taxon>
        <taxon>Agaricomycotina</taxon>
        <taxon>Agaricomycetes</taxon>
        <taxon>Agaricomycetidae</taxon>
        <taxon>Agaricales</taxon>
        <taxon>Marasmiineae</taxon>
        <taxon>Omphalotaceae</taxon>
        <taxon>Marasmiellus</taxon>
    </lineage>
</organism>
<proteinExistence type="predicted"/>
<gene>
    <name evidence="2" type="ORF">VKT23_015413</name>
</gene>
<reference evidence="2 3" key="1">
    <citation type="submission" date="2024-01" db="EMBL/GenBank/DDBJ databases">
        <title>A draft genome for the cacao thread blight pathogen Marasmiellus scandens.</title>
        <authorList>
            <person name="Baruah I.K."/>
            <person name="Leung J."/>
            <person name="Bukari Y."/>
            <person name="Amoako-Attah I."/>
            <person name="Meinhardt L.W."/>
            <person name="Bailey B.A."/>
            <person name="Cohen S.P."/>
        </authorList>
    </citation>
    <scope>NUCLEOTIDE SEQUENCE [LARGE SCALE GENOMIC DNA]</scope>
    <source>
        <strain evidence="2 3">GH-19</strain>
    </source>
</reference>
<feature type="compositionally biased region" description="Acidic residues" evidence="1">
    <location>
        <begin position="393"/>
        <end position="420"/>
    </location>
</feature>
<name>A0ABR1IXQ4_9AGAR</name>
<feature type="region of interest" description="Disordered" evidence="1">
    <location>
        <begin position="71"/>
        <end position="132"/>
    </location>
</feature>
<sequence length="420" mass="47353">MSNNGGQRFFEGTSHSTFDRMTLNSVGGNQTNDHHGWSGDKVHHDHRSFGTINGGYTEKDKRRINRNVESAGTYVEHQSGNGSGWNTVSEERKTVTSTQTQPQRVASPQSRLNENSSPSIRDPVAASGYSQQAMRNERSALQNLPQSIQRDFTNRFAPAIIELTGTLKAWSDPSVEQIRDVWARVMPQPISHYILDPDMRRGIQDATSESLLNWRNAIGGAAINALNEVLMQRGTNSEDHRSFISELQKGDYKYRTFYFSQITHNAYGQPAYVGPFQSEVISRTFAEHLKAIKEIPQESRLKERATGAIVLSIRAIERALDCWSSGIPNGPDGEFSKANWDDRVQTVQGREYRIKTTSQIQGLFGKNRDGTDRVKPETWNQIMQAAMKYVDQSTEEDAAEDDDDDDDDDDNFCYEDANQD</sequence>
<evidence type="ECO:0000313" key="2">
    <source>
        <dbReference type="EMBL" id="KAK7444017.1"/>
    </source>
</evidence>
<feature type="compositionally biased region" description="Polar residues" evidence="1">
    <location>
        <begin position="76"/>
        <end position="88"/>
    </location>
</feature>
<feature type="region of interest" description="Disordered" evidence="1">
    <location>
        <begin position="389"/>
        <end position="420"/>
    </location>
</feature>
<keyword evidence="3" id="KW-1185">Reference proteome</keyword>
<accession>A0ABR1IXQ4</accession>
<evidence type="ECO:0000256" key="1">
    <source>
        <dbReference type="SAM" id="MobiDB-lite"/>
    </source>
</evidence>